<dbReference type="PANTHER" id="PTHR30036">
    <property type="entry name" value="D-XYLOSE-BINDING PERIPLASMIC PROTEIN"/>
    <property type="match status" value="1"/>
</dbReference>
<reference evidence="7 8" key="2">
    <citation type="submission" date="2016-10" db="EMBL/GenBank/DDBJ databases">
        <authorList>
            <person name="Varghese N."/>
            <person name="Submissions S."/>
        </authorList>
    </citation>
    <scope>NUCLEOTIDE SEQUENCE [LARGE SCALE GENOMIC DNA]</scope>
    <source>
        <strain evidence="8">ATCC 20501</strain>
        <strain evidence="6 7">CGMCC 4.3529</strain>
    </source>
</reference>
<name>A0A1H5Y4N7_9PSEU</name>
<protein>
    <submittedName>
        <fullName evidence="5">D-xylose transport system substrate-binding protein</fullName>
    </submittedName>
    <submittedName>
        <fullName evidence="6">Monosaccharide ABC transporter substrate-binding protein, CUT2 family</fullName>
    </submittedName>
</protein>
<evidence type="ECO:0000313" key="6">
    <source>
        <dbReference type="EMBL" id="SFF08958.1"/>
    </source>
</evidence>
<keyword evidence="7" id="KW-1185">Reference proteome</keyword>
<dbReference type="EMBL" id="FOME01000019">
    <property type="protein sequence ID" value="SFF08958.1"/>
    <property type="molecule type" value="Genomic_DNA"/>
</dbReference>
<dbReference type="GO" id="GO:0030288">
    <property type="term" value="C:outer membrane-bounded periplasmic space"/>
    <property type="evidence" value="ECO:0007669"/>
    <property type="project" value="TreeGrafter"/>
</dbReference>
<feature type="domain" description="Periplasmic binding protein" evidence="4">
    <location>
        <begin position="45"/>
        <end position="303"/>
    </location>
</feature>
<dbReference type="RefSeq" id="WP_093358087.1">
    <property type="nucleotide sequence ID" value="NZ_FNVB01000002.1"/>
</dbReference>
<evidence type="ECO:0000259" key="4">
    <source>
        <dbReference type="Pfam" id="PF13407"/>
    </source>
</evidence>
<dbReference type="InterPro" id="IPR028082">
    <property type="entry name" value="Peripla_BP_I"/>
</dbReference>
<dbReference type="InterPro" id="IPR025997">
    <property type="entry name" value="SBP_2_dom"/>
</dbReference>
<keyword evidence="2 3" id="KW-0732">Signal</keyword>
<evidence type="ECO:0000313" key="5">
    <source>
        <dbReference type="EMBL" id="SEG18496.1"/>
    </source>
</evidence>
<evidence type="ECO:0000256" key="1">
    <source>
        <dbReference type="ARBA" id="ARBA00004196"/>
    </source>
</evidence>
<proteinExistence type="predicted"/>
<sequence length="371" mass="38702">MRRTPAVLTAVVCSLGLLLASCGNNAPPPSAPSAPVAADAPRVGVILPDTATSARWAHSDEPLLREALRERGLAPIVQNAQGDAQKFAQIADSMLSRRVRVLIIAAPSGDVGATVQQRAQRQGVPVIDYDRLNAGGSADYYVSFDHEAVGELQAGALSDALRGRPGAQVIELGGASTDHNAALVHRGQSGRLAPRYASGELRLVSSRFVEGWDNQAGGRIFEQLLTANGGRVDGVLAANDGLAASVITVLQKYGLAGSVPVTGQDMTVDGLRAILQGHQAATVFKPIHQEAAVTAELAGALARRDRATADSLAGQLVRDPVTGREVKSVLLAPRLITREDIKSVLGPGRIRAEEICRGEPAGACRQLGITS</sequence>
<dbReference type="PANTHER" id="PTHR30036:SF1">
    <property type="entry name" value="D-XYLOSE-BINDING PERIPLASMIC PROTEIN"/>
    <property type="match status" value="1"/>
</dbReference>
<dbReference type="Proteomes" id="UP000199690">
    <property type="component" value="Unassembled WGS sequence"/>
</dbReference>
<gene>
    <name evidence="5" type="ORF">SAMN02982929_01737</name>
    <name evidence="6" type="ORF">SAMN05216506_1195</name>
</gene>
<dbReference type="Pfam" id="PF13407">
    <property type="entry name" value="Peripla_BP_4"/>
    <property type="match status" value="1"/>
</dbReference>
<organism evidence="5 8">
    <name type="scientific">Saccharopolyspora kobensis</name>
    <dbReference type="NCBI Taxonomy" id="146035"/>
    <lineage>
        <taxon>Bacteria</taxon>
        <taxon>Bacillati</taxon>
        <taxon>Actinomycetota</taxon>
        <taxon>Actinomycetes</taxon>
        <taxon>Pseudonocardiales</taxon>
        <taxon>Pseudonocardiaceae</taxon>
        <taxon>Saccharopolyspora</taxon>
    </lineage>
</organism>
<accession>A0A1I2FVV6</accession>
<dbReference type="PROSITE" id="PS51257">
    <property type="entry name" value="PROKAR_LIPOPROTEIN"/>
    <property type="match status" value="1"/>
</dbReference>
<evidence type="ECO:0000313" key="7">
    <source>
        <dbReference type="Proteomes" id="UP000199690"/>
    </source>
</evidence>
<feature type="chain" id="PRO_5039353574" evidence="3">
    <location>
        <begin position="27"/>
        <end position="371"/>
    </location>
</feature>
<dbReference type="AlphaFoldDB" id="A0A1H5Y4N7"/>
<dbReference type="EMBL" id="FNVB01000002">
    <property type="protein sequence ID" value="SEG18496.1"/>
    <property type="molecule type" value="Genomic_DNA"/>
</dbReference>
<dbReference type="GO" id="GO:0030246">
    <property type="term" value="F:carbohydrate binding"/>
    <property type="evidence" value="ECO:0007669"/>
    <property type="project" value="TreeGrafter"/>
</dbReference>
<dbReference type="SUPFAM" id="SSF53822">
    <property type="entry name" value="Periplasmic binding protein-like I"/>
    <property type="match status" value="1"/>
</dbReference>
<evidence type="ECO:0000256" key="3">
    <source>
        <dbReference type="SAM" id="SignalP"/>
    </source>
</evidence>
<dbReference type="Gene3D" id="3.40.50.2300">
    <property type="match status" value="2"/>
</dbReference>
<feature type="signal peptide" evidence="3">
    <location>
        <begin position="1"/>
        <end position="26"/>
    </location>
</feature>
<dbReference type="SMR" id="A0A1H5Y4N7"/>
<accession>A0A1H5Y4N7</accession>
<evidence type="ECO:0000256" key="2">
    <source>
        <dbReference type="ARBA" id="ARBA00022729"/>
    </source>
</evidence>
<comment type="subcellular location">
    <subcellularLocation>
        <location evidence="1">Cell envelope</location>
    </subcellularLocation>
</comment>
<dbReference type="Proteomes" id="UP000236729">
    <property type="component" value="Unassembled WGS sequence"/>
</dbReference>
<dbReference type="InterPro" id="IPR050555">
    <property type="entry name" value="Bact_Solute-Bind_Prot2"/>
</dbReference>
<reference evidence="5" key="1">
    <citation type="submission" date="2016-10" db="EMBL/GenBank/DDBJ databases">
        <authorList>
            <person name="de Groot N.N."/>
        </authorList>
    </citation>
    <scope>NUCLEOTIDE SEQUENCE [LARGE SCALE GENOMIC DNA]</scope>
    <source>
        <strain evidence="5">ATCC 20501</strain>
    </source>
</reference>
<evidence type="ECO:0000313" key="8">
    <source>
        <dbReference type="Proteomes" id="UP000236729"/>
    </source>
</evidence>